<dbReference type="SUPFAM" id="SSF55961">
    <property type="entry name" value="Bet v1-like"/>
    <property type="match status" value="1"/>
</dbReference>
<dbReference type="AlphaFoldDB" id="A0A2R4QF11"/>
<proteinExistence type="predicted"/>
<reference evidence="1" key="1">
    <citation type="submission" date="2018-02" db="EMBL/GenBank/DDBJ databases">
        <title>Biosynthetic Pathway for Furanosteroid Demethoxyviridin and Identification of an Unusual Pregnane Side-chain Cleavage.</title>
        <authorList>
            <person name="Wang G.-Q."/>
            <person name="Chen G.-D."/>
            <person name="Qin S.-Y."/>
            <person name="Hu D."/>
            <person name="Awakawa T."/>
            <person name="Li S.-Y."/>
            <person name="Lv J.-M."/>
            <person name="Wang C.-X."/>
            <person name="Yao X.-S."/>
            <person name="Abe I."/>
            <person name="Gao H."/>
        </authorList>
    </citation>
    <scope>NUCLEOTIDE SEQUENCE</scope>
    <source>
        <strain evidence="1">JNvid</strain>
    </source>
</reference>
<name>A0A2R4QF11_9PEZI</name>
<dbReference type="Gene3D" id="3.30.530.20">
    <property type="match status" value="1"/>
</dbReference>
<organism evidence="1">
    <name type="scientific">Nodulisporium sp</name>
    <dbReference type="NCBI Taxonomy" id="1897413"/>
    <lineage>
        <taxon>Eukaryota</taxon>
        <taxon>Fungi</taxon>
        <taxon>Dikarya</taxon>
        <taxon>Ascomycota</taxon>
        <taxon>Pezizomycotina</taxon>
        <taxon>Sordariomycetes</taxon>
        <taxon>Xylariomycetidae</taxon>
        <taxon>Xylariales</taxon>
        <taxon>Xylariaceae</taxon>
        <taxon>Nodulisporium</taxon>
    </lineage>
</organism>
<gene>
    <name evidence="1" type="primary">vidI</name>
</gene>
<dbReference type="PANTHER" id="PTHR39332">
    <property type="entry name" value="BLL4707 PROTEIN"/>
    <property type="match status" value="1"/>
</dbReference>
<accession>A0A2R4QF11</accession>
<dbReference type="PANTHER" id="PTHR39332:SF7">
    <property type="entry name" value="SRPBCC FAMILY PROTEIN"/>
    <property type="match status" value="1"/>
</dbReference>
<protein>
    <submittedName>
        <fullName evidence="1">Bet v1-like protein</fullName>
    </submittedName>
</protein>
<sequence length="154" mass="17226">MAEAPKLTSTLVTESAVINAPISSIWPLIRLKAFQKFFSGITKTETLSSDDDKSEIVRWTFNEGYTLDVREEEYSTIKHCMSFSIIKCEPWGLPYTSVLSTIRLYPITSRAAEGSTFVQWSGHYSADASADVVKDGHIKRREALADLAKAVEKE</sequence>
<dbReference type="InterPro" id="IPR019587">
    <property type="entry name" value="Polyketide_cyclase/dehydratase"/>
</dbReference>
<dbReference type="Pfam" id="PF10604">
    <property type="entry name" value="Polyketide_cyc2"/>
    <property type="match status" value="1"/>
</dbReference>
<evidence type="ECO:0000313" key="1">
    <source>
        <dbReference type="EMBL" id="AVY05516.1"/>
    </source>
</evidence>
<dbReference type="EMBL" id="MG886384">
    <property type="protein sequence ID" value="AVY05516.1"/>
    <property type="molecule type" value="Genomic_DNA"/>
</dbReference>
<dbReference type="InterPro" id="IPR023393">
    <property type="entry name" value="START-like_dom_sf"/>
</dbReference>